<dbReference type="AlphaFoldDB" id="A0A165MS16"/>
<reference evidence="2 3" key="1">
    <citation type="journal article" date="2016" name="Mol. Biol. Evol.">
        <title>Comparative Genomics of Early-Diverging Mushroom-Forming Fungi Provides Insights into the Origins of Lignocellulose Decay Capabilities.</title>
        <authorList>
            <person name="Nagy L.G."/>
            <person name="Riley R."/>
            <person name="Tritt A."/>
            <person name="Adam C."/>
            <person name="Daum C."/>
            <person name="Floudas D."/>
            <person name="Sun H."/>
            <person name="Yadav J.S."/>
            <person name="Pangilinan J."/>
            <person name="Larsson K.H."/>
            <person name="Matsuura K."/>
            <person name="Barry K."/>
            <person name="Labutti K."/>
            <person name="Kuo R."/>
            <person name="Ohm R.A."/>
            <person name="Bhattacharya S.S."/>
            <person name="Shirouzu T."/>
            <person name="Yoshinaga Y."/>
            <person name="Martin F.M."/>
            <person name="Grigoriev I.V."/>
            <person name="Hibbett D.S."/>
        </authorList>
    </citation>
    <scope>NUCLEOTIDE SEQUENCE [LARGE SCALE GENOMIC DNA]</scope>
    <source>
        <strain evidence="2 3">HHB14362 ss-1</strain>
    </source>
</reference>
<dbReference type="SUPFAM" id="SSF81383">
    <property type="entry name" value="F-box domain"/>
    <property type="match status" value="1"/>
</dbReference>
<dbReference type="Proteomes" id="UP000076761">
    <property type="component" value="Unassembled WGS sequence"/>
</dbReference>
<name>A0A165MS16_9AGAM</name>
<organism evidence="2 3">
    <name type="scientific">Neolentinus lepideus HHB14362 ss-1</name>
    <dbReference type="NCBI Taxonomy" id="1314782"/>
    <lineage>
        <taxon>Eukaryota</taxon>
        <taxon>Fungi</taxon>
        <taxon>Dikarya</taxon>
        <taxon>Basidiomycota</taxon>
        <taxon>Agaricomycotina</taxon>
        <taxon>Agaricomycetes</taxon>
        <taxon>Gloeophyllales</taxon>
        <taxon>Gloeophyllaceae</taxon>
        <taxon>Neolentinus</taxon>
    </lineage>
</organism>
<dbReference type="InParanoid" id="A0A165MS16"/>
<dbReference type="EMBL" id="KV425665">
    <property type="protein sequence ID" value="KZT18699.1"/>
    <property type="molecule type" value="Genomic_DNA"/>
</dbReference>
<dbReference type="Gene3D" id="1.20.1280.50">
    <property type="match status" value="1"/>
</dbReference>
<sequence>MLNLFFPFNSFNALTNSTQDFSSTCARPDLHVTTLDALPFDVLIDHILSLLEVKDILALRTTNKFFSNLTREAAIWKRLFNHYPSPLPPVPPTIRYSLGKMSAKETETLLSRAMTFSKNWGSPEPTPYNIHSFDAYYNVLSMTILPGGHYLVASVCTAGRTRYYVTLFALDNPTPKGFAYPLATMPVKTRAYDLHAKYMYINKFNSHAIVVSYTRRQNPKHNPGPDASLYSDKYEINERLKYETVVSGISLYTLDQLAEVQSKFQPGSVKYREYLEGLPEPFSTLAVIRSTSALCCPSLEYLGGKTYFSVIRRPDAIIFKNLEREEERAFRYECLSPPSPLAEDSEDAIVAFRNLPFDRKILVAKRFIRRTNDADGKVIEEPMLAIQFYPAIYNSDVQCKPLDTWEYQSCVRSIHISEPHYPYFHDDATEHHFLPNESQDPPVISIYCRTINPDRFIFIDAIPMIPNETTDPLVHCEMRSHLRQVRKQDWRARLYPPHSYCSGNMLMTEFEYPDAFGTAFMLPGNGRAAFWSVPLDDRTDAPKLVNIWSFVRDPEDAGLLPPECILDRTRMDCFTPVALDAEFMKEFEDGVQAITWDEHIGRLCLSGAEDSYIYVVDFAKSVDDEERASARAISEGKNRMRGCRLSTTKRRKSSMDALP</sequence>
<evidence type="ECO:0000313" key="2">
    <source>
        <dbReference type="EMBL" id="KZT18699.1"/>
    </source>
</evidence>
<dbReference type="OrthoDB" id="3219396at2759"/>
<evidence type="ECO:0000313" key="3">
    <source>
        <dbReference type="Proteomes" id="UP000076761"/>
    </source>
</evidence>
<protein>
    <recommendedName>
        <fullName evidence="1">F-box domain-containing protein</fullName>
    </recommendedName>
</protein>
<proteinExistence type="predicted"/>
<feature type="domain" description="F-box" evidence="1">
    <location>
        <begin position="36"/>
        <end position="81"/>
    </location>
</feature>
<dbReference type="InterPro" id="IPR036047">
    <property type="entry name" value="F-box-like_dom_sf"/>
</dbReference>
<gene>
    <name evidence="2" type="ORF">NEOLEDRAFT_1143063</name>
</gene>
<dbReference type="InterPro" id="IPR001810">
    <property type="entry name" value="F-box_dom"/>
</dbReference>
<keyword evidence="3" id="KW-1185">Reference proteome</keyword>
<dbReference type="Pfam" id="PF12937">
    <property type="entry name" value="F-box-like"/>
    <property type="match status" value="1"/>
</dbReference>
<evidence type="ECO:0000259" key="1">
    <source>
        <dbReference type="Pfam" id="PF12937"/>
    </source>
</evidence>
<dbReference type="STRING" id="1314782.A0A165MS16"/>
<accession>A0A165MS16</accession>